<reference evidence="2" key="1">
    <citation type="journal article" date="2018" name="MSphere">
        <title>Fusobacterium Genomics Using MinION and Illumina Sequencing Enables Genome Completion and Correction.</title>
        <authorList>
            <person name="Todd S.M."/>
            <person name="Settlage R.E."/>
            <person name="Lahmers K.K."/>
            <person name="Slade D.J."/>
        </authorList>
    </citation>
    <scope>NUCLEOTIDE SEQUENCE [LARGE SCALE GENOMIC DNA]</scope>
    <source>
        <strain evidence="2">ATCC 9817</strain>
    </source>
</reference>
<proteinExistence type="predicted"/>
<name>A0ABN5JAS3_FUSMR</name>
<organism evidence="1 2">
    <name type="scientific">Fusobacterium mortiferum ATCC 9817</name>
    <dbReference type="NCBI Taxonomy" id="469616"/>
    <lineage>
        <taxon>Bacteria</taxon>
        <taxon>Fusobacteriati</taxon>
        <taxon>Fusobacteriota</taxon>
        <taxon>Fusobacteriia</taxon>
        <taxon>Fusobacteriales</taxon>
        <taxon>Fusobacteriaceae</taxon>
        <taxon>Fusobacterium</taxon>
    </lineage>
</organism>
<dbReference type="Proteomes" id="UP000240258">
    <property type="component" value="Chromosome"/>
</dbReference>
<dbReference type="EMBL" id="CP028102">
    <property type="protein sequence ID" value="AVQ19228.1"/>
    <property type="molecule type" value="Genomic_DNA"/>
</dbReference>
<evidence type="ECO:0000313" key="1">
    <source>
        <dbReference type="EMBL" id="AVQ19228.1"/>
    </source>
</evidence>
<dbReference type="RefSeq" id="WP_005885629.1">
    <property type="nucleotide sequence ID" value="NZ_CP028102.1"/>
</dbReference>
<dbReference type="InterPro" id="IPR018330">
    <property type="entry name" value="RecT_fam"/>
</dbReference>
<dbReference type="NCBIfam" id="TIGR00616">
    <property type="entry name" value="rect"/>
    <property type="match status" value="1"/>
</dbReference>
<protein>
    <submittedName>
        <fullName evidence="1">Recombinase</fullName>
    </submittedName>
</protein>
<gene>
    <name evidence="1" type="ORF">C4N19_09040</name>
</gene>
<evidence type="ECO:0000313" key="2">
    <source>
        <dbReference type="Proteomes" id="UP000240258"/>
    </source>
</evidence>
<dbReference type="Pfam" id="PF03837">
    <property type="entry name" value="RecT"/>
    <property type="match status" value="1"/>
</dbReference>
<dbReference type="GeneID" id="62763672"/>
<accession>A0ABN5JAS3</accession>
<keyword evidence="2" id="KW-1185">Reference proteome</keyword>
<sequence length="333" mass="37509">MAKVKNDLVPKDDIQSNVGVPALKSMLATQAIKKQLKSLLGERAGHFMMAIIQVVEGTPQLQQADPQSIINAAIASAVLNLPIEKNLGFAYIVPYNDKNKGTLAQFQMGYKGYIQLALRSGEYKYINAIEIKEGEIQGYNILTGELNLKFIEDLDKRLEAKTVGYASYIEFNNGFRNTLFMTVGQVKNHAEKYSQSYQYDLRKGYTMSNWSKNFDAMALKTVLKLNLSKFGALSVEVQKALQTDGLVVKEVEDDGTIIGQFADNTGEDIEVITDIPATDEDRLELLRNSDILKIDLKKEVKKELKIDFDNMTKTDVATIQEWIDKEIDRKMEE</sequence>
<dbReference type="InterPro" id="IPR004590">
    <property type="entry name" value="ssDNA_annealing_RecT"/>
</dbReference>